<dbReference type="InterPro" id="IPR025380">
    <property type="entry name" value="DUF4369"/>
</dbReference>
<evidence type="ECO:0000313" key="8">
    <source>
        <dbReference type="Proteomes" id="UP000183200"/>
    </source>
</evidence>
<proteinExistence type="predicted"/>
<evidence type="ECO:0000313" key="7">
    <source>
        <dbReference type="EMBL" id="SDL90526.1"/>
    </source>
</evidence>
<evidence type="ECO:0000259" key="6">
    <source>
        <dbReference type="PROSITE" id="PS51352"/>
    </source>
</evidence>
<dbReference type="Proteomes" id="UP000183200">
    <property type="component" value="Unassembled WGS sequence"/>
</dbReference>
<keyword evidence="3" id="KW-1015">Disulfide bond</keyword>
<protein>
    <submittedName>
        <fullName evidence="7">Peroxiredoxin</fullName>
    </submittedName>
</protein>
<dbReference type="RefSeq" id="WP_074605324.1">
    <property type="nucleotide sequence ID" value="NZ_FNGY01000002.1"/>
</dbReference>
<dbReference type="Pfam" id="PF14289">
    <property type="entry name" value="DUF4369"/>
    <property type="match status" value="1"/>
</dbReference>
<dbReference type="CDD" id="cd02966">
    <property type="entry name" value="TlpA_like_family"/>
    <property type="match status" value="1"/>
</dbReference>
<dbReference type="PANTHER" id="PTHR42852">
    <property type="entry name" value="THIOL:DISULFIDE INTERCHANGE PROTEIN DSBE"/>
    <property type="match status" value="1"/>
</dbReference>
<dbReference type="GO" id="GO:0017004">
    <property type="term" value="P:cytochrome complex assembly"/>
    <property type="evidence" value="ECO:0007669"/>
    <property type="project" value="UniProtKB-KW"/>
</dbReference>
<keyword evidence="4" id="KW-0676">Redox-active center</keyword>
<dbReference type="AlphaFoldDB" id="A0A1G9NVC2"/>
<dbReference type="PROSITE" id="PS51352">
    <property type="entry name" value="THIOREDOXIN_2"/>
    <property type="match status" value="1"/>
</dbReference>
<gene>
    <name evidence="7" type="ORF">SAMN05421820_102455</name>
</gene>
<dbReference type="EMBL" id="FNGY01000002">
    <property type="protein sequence ID" value="SDL90526.1"/>
    <property type="molecule type" value="Genomic_DNA"/>
</dbReference>
<accession>A0A1G9NVC2</accession>
<evidence type="ECO:0000256" key="5">
    <source>
        <dbReference type="SAM" id="SignalP"/>
    </source>
</evidence>
<keyword evidence="8" id="KW-1185">Reference proteome</keyword>
<feature type="chain" id="PRO_5010299783" evidence="5">
    <location>
        <begin position="19"/>
        <end position="377"/>
    </location>
</feature>
<dbReference type="SUPFAM" id="SSF52833">
    <property type="entry name" value="Thioredoxin-like"/>
    <property type="match status" value="1"/>
</dbReference>
<dbReference type="GO" id="GO:0016491">
    <property type="term" value="F:oxidoreductase activity"/>
    <property type="evidence" value="ECO:0007669"/>
    <property type="project" value="InterPro"/>
</dbReference>
<sequence>MKKLLITIMFLAPIISLAQEGAYTLTGKFKSAGTSGKVYLNYNKGAASKKDSAIVQNGSFELKGTSTGPQRVFLTFVSKDTPNGKKLSGGPDTRSMYLDKGTILMNIVDSVKTAEISGSVINTDHKKYTAVLKASEATMAGLNKEYSSLSTEKKNDPATLKGMEERWAKAEEQQGQALTAYVQQNPDSYFSFEALHKVAGPYFEVSKVEPLFNILSASQRSSKEGLAFAASIAVAKTTSVGATAPDFTHPDTGDKAVNLSDFRGKYVLLDFWASWCGPCRAENPKVLKAYQAWKDKNFTVLGVSIDQSKDKWLEAINEDGMPWTQLIDQDQSNKKRAAELYAVKSIPANFLIDPSGKIIAKNLRGEALEKKLAELVK</sequence>
<dbReference type="InterPro" id="IPR050553">
    <property type="entry name" value="Thioredoxin_ResA/DsbE_sf"/>
</dbReference>
<dbReference type="Gene3D" id="3.40.30.10">
    <property type="entry name" value="Glutaredoxin"/>
    <property type="match status" value="1"/>
</dbReference>
<comment type="subcellular location">
    <subcellularLocation>
        <location evidence="1">Cell envelope</location>
    </subcellularLocation>
</comment>
<reference evidence="8" key="1">
    <citation type="submission" date="2016-10" db="EMBL/GenBank/DDBJ databases">
        <authorList>
            <person name="Varghese N."/>
            <person name="Submissions S."/>
        </authorList>
    </citation>
    <scope>NUCLEOTIDE SEQUENCE [LARGE SCALE GENOMIC DNA]</scope>
    <source>
        <strain evidence="8">DSM 19110</strain>
    </source>
</reference>
<dbReference type="PANTHER" id="PTHR42852:SF6">
    <property type="entry name" value="THIOL:DISULFIDE INTERCHANGE PROTEIN DSBE"/>
    <property type="match status" value="1"/>
</dbReference>
<feature type="signal peptide" evidence="5">
    <location>
        <begin position="1"/>
        <end position="18"/>
    </location>
</feature>
<dbReference type="InterPro" id="IPR000866">
    <property type="entry name" value="AhpC/TSA"/>
</dbReference>
<evidence type="ECO:0000256" key="1">
    <source>
        <dbReference type="ARBA" id="ARBA00004196"/>
    </source>
</evidence>
<evidence type="ECO:0000256" key="3">
    <source>
        <dbReference type="ARBA" id="ARBA00023157"/>
    </source>
</evidence>
<dbReference type="OrthoDB" id="750178at2"/>
<dbReference type="InterPro" id="IPR013766">
    <property type="entry name" value="Thioredoxin_domain"/>
</dbReference>
<dbReference type="Pfam" id="PF00578">
    <property type="entry name" value="AhpC-TSA"/>
    <property type="match status" value="1"/>
</dbReference>
<dbReference type="InterPro" id="IPR017937">
    <property type="entry name" value="Thioredoxin_CS"/>
</dbReference>
<name>A0A1G9NVC2_9SPHI</name>
<dbReference type="GO" id="GO:0030313">
    <property type="term" value="C:cell envelope"/>
    <property type="evidence" value="ECO:0007669"/>
    <property type="project" value="UniProtKB-SubCell"/>
</dbReference>
<dbReference type="InterPro" id="IPR036249">
    <property type="entry name" value="Thioredoxin-like_sf"/>
</dbReference>
<keyword evidence="2" id="KW-0201">Cytochrome c-type biogenesis</keyword>
<organism evidence="7 8">
    <name type="scientific">Pedobacter steynii</name>
    <dbReference type="NCBI Taxonomy" id="430522"/>
    <lineage>
        <taxon>Bacteria</taxon>
        <taxon>Pseudomonadati</taxon>
        <taxon>Bacteroidota</taxon>
        <taxon>Sphingobacteriia</taxon>
        <taxon>Sphingobacteriales</taxon>
        <taxon>Sphingobacteriaceae</taxon>
        <taxon>Pedobacter</taxon>
    </lineage>
</organism>
<feature type="domain" description="Thioredoxin" evidence="6">
    <location>
        <begin position="238"/>
        <end position="377"/>
    </location>
</feature>
<keyword evidence="5" id="KW-0732">Signal</keyword>
<dbReference type="GO" id="GO:0016209">
    <property type="term" value="F:antioxidant activity"/>
    <property type="evidence" value="ECO:0007669"/>
    <property type="project" value="InterPro"/>
</dbReference>
<evidence type="ECO:0000256" key="2">
    <source>
        <dbReference type="ARBA" id="ARBA00022748"/>
    </source>
</evidence>
<dbReference type="PROSITE" id="PS00194">
    <property type="entry name" value="THIOREDOXIN_1"/>
    <property type="match status" value="1"/>
</dbReference>
<evidence type="ECO:0000256" key="4">
    <source>
        <dbReference type="ARBA" id="ARBA00023284"/>
    </source>
</evidence>